<keyword evidence="3" id="KW-1185">Reference proteome</keyword>
<dbReference type="InterPro" id="IPR029787">
    <property type="entry name" value="Nucleotide_cyclase"/>
</dbReference>
<organism evidence="2 3">
    <name type="scientific">Xanthocytophaga agilis</name>
    <dbReference type="NCBI Taxonomy" id="3048010"/>
    <lineage>
        <taxon>Bacteria</taxon>
        <taxon>Pseudomonadati</taxon>
        <taxon>Bacteroidota</taxon>
        <taxon>Cytophagia</taxon>
        <taxon>Cytophagales</taxon>
        <taxon>Rhodocytophagaceae</taxon>
        <taxon>Xanthocytophaga</taxon>
    </lineage>
</organism>
<evidence type="ECO:0000259" key="1">
    <source>
        <dbReference type="PROSITE" id="PS50125"/>
    </source>
</evidence>
<dbReference type="Pfam" id="PF00211">
    <property type="entry name" value="Guanylate_cyc"/>
    <property type="match status" value="1"/>
</dbReference>
<gene>
    <name evidence="2" type="ORF">QNI22_32990</name>
</gene>
<evidence type="ECO:0000313" key="3">
    <source>
        <dbReference type="Proteomes" id="UP001232063"/>
    </source>
</evidence>
<dbReference type="RefSeq" id="WP_314517620.1">
    <property type="nucleotide sequence ID" value="NZ_JASJOU010000016.1"/>
</dbReference>
<dbReference type="InterPro" id="IPR001054">
    <property type="entry name" value="A/G_cyclase"/>
</dbReference>
<keyword evidence="2" id="KW-0456">Lyase</keyword>
<dbReference type="CDD" id="cd07302">
    <property type="entry name" value="CHD"/>
    <property type="match status" value="1"/>
</dbReference>
<accession>A0AAE3R940</accession>
<dbReference type="GO" id="GO:0009190">
    <property type="term" value="P:cyclic nucleotide biosynthetic process"/>
    <property type="evidence" value="ECO:0007669"/>
    <property type="project" value="InterPro"/>
</dbReference>
<protein>
    <submittedName>
        <fullName evidence="2">Adenylate/guanylate cyclase domain-containing protein</fullName>
        <ecNumber evidence="2">4.6.1.-</ecNumber>
    </submittedName>
</protein>
<name>A0AAE3R940_9BACT</name>
<proteinExistence type="predicted"/>
<comment type="caution">
    <text evidence="2">The sequence shown here is derived from an EMBL/GenBank/DDBJ whole genome shotgun (WGS) entry which is preliminary data.</text>
</comment>
<dbReference type="Gene3D" id="3.30.70.1230">
    <property type="entry name" value="Nucleotide cyclase"/>
    <property type="match status" value="1"/>
</dbReference>
<dbReference type="Proteomes" id="UP001232063">
    <property type="component" value="Unassembled WGS sequence"/>
</dbReference>
<dbReference type="GO" id="GO:0004016">
    <property type="term" value="F:adenylate cyclase activity"/>
    <property type="evidence" value="ECO:0007669"/>
    <property type="project" value="UniProtKB-ARBA"/>
</dbReference>
<dbReference type="GO" id="GO:0035556">
    <property type="term" value="P:intracellular signal transduction"/>
    <property type="evidence" value="ECO:0007669"/>
    <property type="project" value="InterPro"/>
</dbReference>
<feature type="domain" description="Guanylate cyclase" evidence="1">
    <location>
        <begin position="65"/>
        <end position="190"/>
    </location>
</feature>
<sequence length="257" mass="29171">MPNLLQIKDLREKYKSNKDVSDKSIKLLTESFNSRPSDIKAYFQQQSVDPKIIQYFENQKSSDVVLLFIDITDFSKKCLKMNAVTLSRYLDDYYDIVIPIIYSHGGEVEKIIGDGIVCLFGEPFLTGAQSTFFQNSESCAKDIIAELKDTDKEVKIALHEGTIMYYKNKTQNYPEYTMIGQPLTELFRLESESQNNAINFYSPTSYDNMHCTSGLNAHPGTNITTAFSSWNKSNPISITLKGVTYSLMKTLTCTSKI</sequence>
<reference evidence="2" key="1">
    <citation type="submission" date="2023-05" db="EMBL/GenBank/DDBJ databases">
        <authorList>
            <person name="Zhang X."/>
        </authorList>
    </citation>
    <scope>NUCLEOTIDE SEQUENCE</scope>
    <source>
        <strain evidence="2">BD1B2-1</strain>
    </source>
</reference>
<dbReference type="SUPFAM" id="SSF55073">
    <property type="entry name" value="Nucleotide cyclase"/>
    <property type="match status" value="1"/>
</dbReference>
<dbReference type="EC" id="4.6.1.-" evidence="2"/>
<dbReference type="PROSITE" id="PS50125">
    <property type="entry name" value="GUANYLATE_CYCLASE_2"/>
    <property type="match status" value="1"/>
</dbReference>
<dbReference type="EMBL" id="JASJOU010000016">
    <property type="protein sequence ID" value="MDJ1505520.1"/>
    <property type="molecule type" value="Genomic_DNA"/>
</dbReference>
<dbReference type="AlphaFoldDB" id="A0AAE3R940"/>
<evidence type="ECO:0000313" key="2">
    <source>
        <dbReference type="EMBL" id="MDJ1505520.1"/>
    </source>
</evidence>